<dbReference type="AlphaFoldDB" id="A0A917CSR7"/>
<evidence type="ECO:0000256" key="1">
    <source>
        <dbReference type="SAM" id="Phobius"/>
    </source>
</evidence>
<protein>
    <recommendedName>
        <fullName evidence="2">DUF1707 domain-containing protein</fullName>
    </recommendedName>
</protein>
<keyword evidence="1" id="KW-0812">Transmembrane</keyword>
<dbReference type="InterPro" id="IPR012551">
    <property type="entry name" value="DUF1707_SHOCT-like"/>
</dbReference>
<name>A0A917CSR7_9NOCA</name>
<organism evidence="3 4">
    <name type="scientific">Rhodococcoides trifolii</name>
    <dbReference type="NCBI Taxonomy" id="908250"/>
    <lineage>
        <taxon>Bacteria</taxon>
        <taxon>Bacillati</taxon>
        <taxon>Actinomycetota</taxon>
        <taxon>Actinomycetes</taxon>
        <taxon>Mycobacteriales</taxon>
        <taxon>Nocardiaceae</taxon>
        <taxon>Rhodococcoides</taxon>
    </lineage>
</organism>
<evidence type="ECO:0000313" key="3">
    <source>
        <dbReference type="EMBL" id="GGF96700.1"/>
    </source>
</evidence>
<gene>
    <name evidence="3" type="ORF">GCM10007304_08340</name>
</gene>
<keyword evidence="1" id="KW-1133">Transmembrane helix</keyword>
<evidence type="ECO:0000313" key="4">
    <source>
        <dbReference type="Proteomes" id="UP000654257"/>
    </source>
</evidence>
<dbReference type="Proteomes" id="UP000654257">
    <property type="component" value="Unassembled WGS sequence"/>
</dbReference>
<proteinExistence type="predicted"/>
<sequence length="125" mass="13639">MAIDIRIGDHERQAAVDALTTAVGEGRLTLSEFERRSGIAWAAVHSEDLESVLHDLPQPEPTPERVPNDWIPWIAVNVLCVGIWLATCLAGASLLYPWPIWVAGPWGVILLASRFGGGCVDRRSS</sequence>
<dbReference type="RefSeq" id="WP_188543394.1">
    <property type="nucleotide sequence ID" value="NZ_BMCU01000001.1"/>
</dbReference>
<dbReference type="EMBL" id="BMCU01000001">
    <property type="protein sequence ID" value="GGF96700.1"/>
    <property type="molecule type" value="Genomic_DNA"/>
</dbReference>
<accession>A0A917CSR7</accession>
<keyword evidence="4" id="KW-1185">Reference proteome</keyword>
<feature type="transmembrane region" description="Helical" evidence="1">
    <location>
        <begin position="98"/>
        <end position="117"/>
    </location>
</feature>
<keyword evidence="1" id="KW-0472">Membrane</keyword>
<feature type="transmembrane region" description="Helical" evidence="1">
    <location>
        <begin position="70"/>
        <end position="92"/>
    </location>
</feature>
<reference evidence="3" key="2">
    <citation type="submission" date="2020-09" db="EMBL/GenBank/DDBJ databases">
        <authorList>
            <person name="Sun Q."/>
            <person name="Sedlacek I."/>
        </authorList>
    </citation>
    <scope>NUCLEOTIDE SEQUENCE</scope>
    <source>
        <strain evidence="3">CCM 7905</strain>
    </source>
</reference>
<dbReference type="Pfam" id="PF08044">
    <property type="entry name" value="DUF1707"/>
    <property type="match status" value="1"/>
</dbReference>
<reference evidence="3" key="1">
    <citation type="journal article" date="2014" name="Int. J. Syst. Evol. Microbiol.">
        <title>Complete genome sequence of Corynebacterium casei LMG S-19264T (=DSM 44701T), isolated from a smear-ripened cheese.</title>
        <authorList>
            <consortium name="US DOE Joint Genome Institute (JGI-PGF)"/>
            <person name="Walter F."/>
            <person name="Albersmeier A."/>
            <person name="Kalinowski J."/>
            <person name="Ruckert C."/>
        </authorList>
    </citation>
    <scope>NUCLEOTIDE SEQUENCE</scope>
    <source>
        <strain evidence="3">CCM 7905</strain>
    </source>
</reference>
<evidence type="ECO:0000259" key="2">
    <source>
        <dbReference type="Pfam" id="PF08044"/>
    </source>
</evidence>
<feature type="domain" description="DUF1707" evidence="2">
    <location>
        <begin position="5"/>
        <end position="57"/>
    </location>
</feature>
<comment type="caution">
    <text evidence="3">The sequence shown here is derived from an EMBL/GenBank/DDBJ whole genome shotgun (WGS) entry which is preliminary data.</text>
</comment>